<sequence>MGKFLYFLLLKVLKNFVLLASLLVCVNISAQKIEKLEQAANGSLSSIDNPVDWVTGNVNAAKAHYIECMTIPYHLEVVNLVPGSSYSVSIGWDTKKGVNEHAIDYLTSYDHNGNHSAFGHSPEVIDPLDNTALDNTSPTENRYAIPSPNATDSGTPNQPTNAFNSLAPSEREMSIFNGTISSMSYTAQDDLDLAAASSYLKIDFVASASTVVLAWGGHIAAKEIWGVGNSATAISGSPYHMFVDDCVGLDGCGNKEVQLQASAVQSPPTCDITGPDSTCAVEGSNLIFEAQTDLGTTFGWELINNTSGASIVGINNDQSVTVDPGNNDGSFQVQVTIGLPVTGGTVETICSKIVEVYEAPKAGENGTIALCEGDAAPTEAELFAALGATADEGGTWSGPDAAGVYTYTHAATQTCPEDSATVTVSYEEPKEAGENGTIALCEGDAAPTEAELFAALGATADEGGTWSGPDAAGVYTYTHAATQTCPEDSATVTVSYEEPKEAGENGTIALCEGDAAPTEAELFAALGATADEGGTWSGPDAAGVYTYTHAATQTCPEDSATVTINIEDAPEPNITGNNVYCYDGNGVTLDAGAGYTSYLWSTGETTQMITVDAGSYTVQVSNDQGCEATSEAFTVRSYEMLSCSIVQDELATNFQAADGVATVTPMGGSGDYTYLWDNGETTQTATQLTYGMHSVTVTDAECGETTCEIFISKNLICGVSLVSAATCAGGNDGVATVTAFGGYGDYSYSWDGGPFVASPTNSALSAGNHTVIVMDETGATTQCYIDVPGGGAVDLSCGIVQNQLATNFQTADGVATVTPVGGSGSYSFLWDNGETTQTANQLTYGMHTVNVVDLNGCGETSCEIFIQKNIICSVRLDSPVSYAGGSDGQATVTVFGGYPGYTYSWDGAAFSDNSTVSNLNVGYHTVTVMDTVGNTTECSVMVTGPNDLTCSISQIELASNYLSNDGSATVYAEGGSGAYTYLWDNGETTQTAIALTYGVHSVLIKDSNGHETECEIYINKVLICGITLDSPAGCTTGGGVASVKAYGGYAPYTYSWDGGAYTSNDTNDNLSVGTHSVTVMDSTGATSQCWIEVIGTGEMSCSITQDALASNYLSADGVATVNPIGGSGSYTYLWDNGETTQTATMLTYGPHTVTVTDSNGCGWTSCEIMINKNLICSAGQVSPATCAGSEDGVASVNAYGGYAPYTYSWDGSGFSSDNTADNLGVGYHTVVVMDATGATSECSVMISGPNVLGCSINVTNDISAFGAHDGSATAIAVGGTAPYDYEWSNGETTASVEGLGAGTYTATITDANGCTVSLEVTIAEGDTEGVVVTEEETVEEVFIVDTEVSVDEPEEEQESEEVFIVEDNTTNTDSSTLGDPNPGITVSETVVKAYPLTFVNDLNLNIKINYDAKLNIRMYDMNGRTVLSDDSRFVKKGSNELRFNVNRLAPDVYVLIIHTGSERIVKKVMSRK</sequence>
<protein>
    <submittedName>
        <fullName evidence="1">T9SS type A sorting domain-containing protein</fullName>
    </submittedName>
</protein>
<organism evidence="1 2">
    <name type="scientific">Meishania litoralis</name>
    <dbReference type="NCBI Taxonomy" id="3434685"/>
    <lineage>
        <taxon>Bacteria</taxon>
        <taxon>Pseudomonadati</taxon>
        <taxon>Bacteroidota</taxon>
        <taxon>Flavobacteriia</taxon>
        <taxon>Flavobacteriales</taxon>
        <taxon>Flavobacteriaceae</taxon>
        <taxon>Meishania</taxon>
    </lineage>
</organism>
<evidence type="ECO:0000313" key="2">
    <source>
        <dbReference type="Proteomes" id="UP001595191"/>
    </source>
</evidence>
<accession>A0ACC7LMQ4</accession>
<evidence type="ECO:0000313" key="1">
    <source>
        <dbReference type="EMBL" id="MFH6604894.1"/>
    </source>
</evidence>
<dbReference type="EMBL" id="JBHFPV010000005">
    <property type="protein sequence ID" value="MFH6604894.1"/>
    <property type="molecule type" value="Genomic_DNA"/>
</dbReference>
<gene>
    <name evidence="1" type="ORF">ACEZ3G_15520</name>
</gene>
<keyword evidence="2" id="KW-1185">Reference proteome</keyword>
<proteinExistence type="predicted"/>
<reference evidence="1" key="1">
    <citation type="submission" date="2024-09" db="EMBL/GenBank/DDBJ databases">
        <authorList>
            <person name="Liu J."/>
        </authorList>
    </citation>
    <scope>NUCLEOTIDE SEQUENCE</scope>
    <source>
        <strain evidence="1">NBU2967</strain>
    </source>
</reference>
<name>A0ACC7LMQ4_9FLAO</name>
<dbReference type="Proteomes" id="UP001595191">
    <property type="component" value="Unassembled WGS sequence"/>
</dbReference>
<comment type="caution">
    <text evidence="1">The sequence shown here is derived from an EMBL/GenBank/DDBJ whole genome shotgun (WGS) entry which is preliminary data.</text>
</comment>